<protein>
    <submittedName>
        <fullName evidence="1">Uncharacterized protein</fullName>
    </submittedName>
</protein>
<gene>
    <name evidence="1" type="ORF">L6164_036827</name>
</gene>
<sequence>MAVKVDTKHLIVTCFAFWACAFPVMSRTLNEDSVAATHEQWMAKYGRTYADEVEKAKRLKIFKENLLYIENFNNAGNRSYMLGLNKFSDLTNEEFLAFYTGSFNVSGQTNPSKMASFQELDISDIPDSVNWRDKGAVTQIRNQENCGSCWAFATVAAVEGIYQIKTGNLIQLSEQQLLDCDTQNNGCLGGLMDYGYEYIIQNNGIASREDYSYLGNSTGNCDSEKAAKHAAQITDYAVVTGEDQLLQAVAKQPVAVRVAVGDAFSMYGEGIFSGPCGSRLNHEVTAVGYGTSEDGTKYWLMKNSWNEDWGEKGYIRMQMNVGNEGLCGIAAHGSFPIINA</sequence>
<reference evidence="1 2" key="1">
    <citation type="journal article" date="2022" name="DNA Res.">
        <title>Chromosomal-level genome assembly of the orchid tree Bauhinia variegata (Leguminosae; Cercidoideae) supports the allotetraploid origin hypothesis of Bauhinia.</title>
        <authorList>
            <person name="Zhong Y."/>
            <person name="Chen Y."/>
            <person name="Zheng D."/>
            <person name="Pang J."/>
            <person name="Liu Y."/>
            <person name="Luo S."/>
            <person name="Meng S."/>
            <person name="Qian L."/>
            <person name="Wei D."/>
            <person name="Dai S."/>
            <person name="Zhou R."/>
        </authorList>
    </citation>
    <scope>NUCLEOTIDE SEQUENCE [LARGE SCALE GENOMIC DNA]</scope>
    <source>
        <strain evidence="1">BV-YZ2020</strain>
    </source>
</reference>
<accession>A0ACB9KI97</accession>
<comment type="caution">
    <text evidence="1">The sequence shown here is derived from an EMBL/GenBank/DDBJ whole genome shotgun (WGS) entry which is preliminary data.</text>
</comment>
<evidence type="ECO:0000313" key="1">
    <source>
        <dbReference type="EMBL" id="KAI4296908.1"/>
    </source>
</evidence>
<organism evidence="1 2">
    <name type="scientific">Bauhinia variegata</name>
    <name type="common">Purple orchid tree</name>
    <name type="synonym">Phanera variegata</name>
    <dbReference type="NCBI Taxonomy" id="167791"/>
    <lineage>
        <taxon>Eukaryota</taxon>
        <taxon>Viridiplantae</taxon>
        <taxon>Streptophyta</taxon>
        <taxon>Embryophyta</taxon>
        <taxon>Tracheophyta</taxon>
        <taxon>Spermatophyta</taxon>
        <taxon>Magnoliopsida</taxon>
        <taxon>eudicotyledons</taxon>
        <taxon>Gunneridae</taxon>
        <taxon>Pentapetalae</taxon>
        <taxon>rosids</taxon>
        <taxon>fabids</taxon>
        <taxon>Fabales</taxon>
        <taxon>Fabaceae</taxon>
        <taxon>Cercidoideae</taxon>
        <taxon>Cercideae</taxon>
        <taxon>Bauhiniinae</taxon>
        <taxon>Bauhinia</taxon>
    </lineage>
</organism>
<proteinExistence type="predicted"/>
<dbReference type="Proteomes" id="UP000828941">
    <property type="component" value="Chromosome 14"/>
</dbReference>
<dbReference type="EMBL" id="CM039439">
    <property type="protein sequence ID" value="KAI4296908.1"/>
    <property type="molecule type" value="Genomic_DNA"/>
</dbReference>
<evidence type="ECO:0000313" key="2">
    <source>
        <dbReference type="Proteomes" id="UP000828941"/>
    </source>
</evidence>
<keyword evidence="2" id="KW-1185">Reference proteome</keyword>
<name>A0ACB9KI97_BAUVA</name>